<dbReference type="InterPro" id="IPR036866">
    <property type="entry name" value="RibonucZ/Hydroxyglut_hydro"/>
</dbReference>
<dbReference type="Gene3D" id="3.60.15.10">
    <property type="entry name" value="Ribonuclease Z/Hydroxyacylglutathione hydrolase-like"/>
    <property type="match status" value="1"/>
</dbReference>
<feature type="non-terminal residue" evidence="2">
    <location>
        <position position="328"/>
    </location>
</feature>
<dbReference type="GO" id="GO:0016740">
    <property type="term" value="F:transferase activity"/>
    <property type="evidence" value="ECO:0007669"/>
    <property type="project" value="TreeGrafter"/>
</dbReference>
<reference evidence="2" key="1">
    <citation type="journal article" date="2014" name="Front. Microbiol.">
        <title>High frequency of phylogenetically diverse reductive dehalogenase-homologous genes in deep subseafloor sedimentary metagenomes.</title>
        <authorList>
            <person name="Kawai M."/>
            <person name="Futagami T."/>
            <person name="Toyoda A."/>
            <person name="Takaki Y."/>
            <person name="Nishi S."/>
            <person name="Hori S."/>
            <person name="Arai W."/>
            <person name="Tsubouchi T."/>
            <person name="Morono Y."/>
            <person name="Uchiyama I."/>
            <person name="Ito T."/>
            <person name="Fujiyama A."/>
            <person name="Inagaki F."/>
            <person name="Takami H."/>
        </authorList>
    </citation>
    <scope>NUCLEOTIDE SEQUENCE</scope>
    <source>
        <strain evidence="2">Expedition CK06-06</strain>
    </source>
</reference>
<accession>X0TDC3</accession>
<dbReference type="InterPro" id="IPR001279">
    <property type="entry name" value="Metallo-B-lactamas"/>
</dbReference>
<sequence length="328" mass="36921">MSIDISDCIDSGNLTIKVLTTNTSISTLLTDERFEGRVIQPHTNGSKYLAEHGLAMSIEIKQGEEIKKYLLDTGGPKNSIIMNAEAMGIDFKDYDKLILSHGHVDHYGGLMNVIPKLKEGCELILTPNSYNQNTILVPKSGQAFYSPEVLTEKFRDLQKENKFILNIKLPSMNKSIIENLVNQNNLKIIEINKPIKLTSGITTSGEIEIFDEKELTKGIYLMKSRKEFEKNTFRDEISIYINVKEKGLVVITGCGHTGIVNTIKHGQKLTGINKIYALIGGFHKEWEKTEDIEESVRFIEGLNPEITCGMHCTGFEFNKIMSRHPSHT</sequence>
<dbReference type="InterPro" id="IPR041712">
    <property type="entry name" value="DHPS-like_MBL-fold"/>
</dbReference>
<dbReference type="CDD" id="cd07713">
    <property type="entry name" value="DHPS-like_MBL-fold"/>
    <property type="match status" value="1"/>
</dbReference>
<evidence type="ECO:0000313" key="2">
    <source>
        <dbReference type="EMBL" id="GAF85316.1"/>
    </source>
</evidence>
<feature type="domain" description="Metallo-beta-lactamase" evidence="1">
    <location>
        <begin position="68"/>
        <end position="114"/>
    </location>
</feature>
<name>X0TDC3_9ZZZZ</name>
<dbReference type="AlphaFoldDB" id="X0TDC3"/>
<dbReference type="SUPFAM" id="SSF56281">
    <property type="entry name" value="Metallo-hydrolase/oxidoreductase"/>
    <property type="match status" value="1"/>
</dbReference>
<dbReference type="PANTHER" id="PTHR13754:SF13">
    <property type="entry name" value="METALLO-BETA-LACTAMASE SUPERFAMILY PROTEIN (AFU_ORTHOLOGUE AFUA_3G07630)"/>
    <property type="match status" value="1"/>
</dbReference>
<organism evidence="2">
    <name type="scientific">marine sediment metagenome</name>
    <dbReference type="NCBI Taxonomy" id="412755"/>
    <lineage>
        <taxon>unclassified sequences</taxon>
        <taxon>metagenomes</taxon>
        <taxon>ecological metagenomes</taxon>
    </lineage>
</organism>
<comment type="caution">
    <text evidence="2">The sequence shown here is derived from an EMBL/GenBank/DDBJ whole genome shotgun (WGS) entry which is preliminary data.</text>
</comment>
<dbReference type="EMBL" id="BARS01002451">
    <property type="protein sequence ID" value="GAF85316.1"/>
    <property type="molecule type" value="Genomic_DNA"/>
</dbReference>
<protein>
    <recommendedName>
        <fullName evidence="1">Metallo-beta-lactamase domain-containing protein</fullName>
    </recommendedName>
</protein>
<dbReference type="PANTHER" id="PTHR13754">
    <property type="entry name" value="METALLO-BETA-LACTAMASE SUPERFAMILY PROTEIN"/>
    <property type="match status" value="1"/>
</dbReference>
<proteinExistence type="predicted"/>
<gene>
    <name evidence="2" type="ORF">S01H1_04664</name>
</gene>
<evidence type="ECO:0000259" key="1">
    <source>
        <dbReference type="Pfam" id="PF00753"/>
    </source>
</evidence>
<dbReference type="InterPro" id="IPR052926">
    <property type="entry name" value="Metallo-beta-lactamase_dom"/>
</dbReference>
<dbReference type="Pfam" id="PF00753">
    <property type="entry name" value="Lactamase_B"/>
    <property type="match status" value="1"/>
</dbReference>